<dbReference type="SUPFAM" id="SSF51556">
    <property type="entry name" value="Metallo-dependent hydrolases"/>
    <property type="match status" value="1"/>
</dbReference>
<dbReference type="EMBL" id="JH816086">
    <property type="protein sequence ID" value="EKC26611.1"/>
    <property type="molecule type" value="Genomic_DNA"/>
</dbReference>
<protein>
    <submittedName>
        <fullName evidence="2">Putative deoxyribonuclease TATDN2</fullName>
    </submittedName>
</protein>
<gene>
    <name evidence="2" type="ORF">CGI_10011473</name>
</gene>
<dbReference type="KEGG" id="crg:105321874"/>
<reference evidence="2" key="1">
    <citation type="journal article" date="2012" name="Nature">
        <title>The oyster genome reveals stress adaptation and complexity of shell formation.</title>
        <authorList>
            <person name="Zhang G."/>
            <person name="Fang X."/>
            <person name="Guo X."/>
            <person name="Li L."/>
            <person name="Luo R."/>
            <person name="Xu F."/>
            <person name="Yang P."/>
            <person name="Zhang L."/>
            <person name="Wang X."/>
            <person name="Qi H."/>
            <person name="Xiong Z."/>
            <person name="Que H."/>
            <person name="Xie Y."/>
            <person name="Holland P.W."/>
            <person name="Paps J."/>
            <person name="Zhu Y."/>
            <person name="Wu F."/>
            <person name="Chen Y."/>
            <person name="Wang J."/>
            <person name="Peng C."/>
            <person name="Meng J."/>
            <person name="Yang L."/>
            <person name="Liu J."/>
            <person name="Wen B."/>
            <person name="Zhang N."/>
            <person name="Huang Z."/>
            <person name="Zhu Q."/>
            <person name="Feng Y."/>
            <person name="Mount A."/>
            <person name="Hedgecock D."/>
            <person name="Xu Z."/>
            <person name="Liu Y."/>
            <person name="Domazet-Loso T."/>
            <person name="Du Y."/>
            <person name="Sun X."/>
            <person name="Zhang S."/>
            <person name="Liu B."/>
            <person name="Cheng P."/>
            <person name="Jiang X."/>
            <person name="Li J."/>
            <person name="Fan D."/>
            <person name="Wang W."/>
            <person name="Fu W."/>
            <person name="Wang T."/>
            <person name="Wang B."/>
            <person name="Zhang J."/>
            <person name="Peng Z."/>
            <person name="Li Y."/>
            <person name="Li N."/>
            <person name="Wang J."/>
            <person name="Chen M."/>
            <person name="He Y."/>
            <person name="Tan F."/>
            <person name="Song X."/>
            <person name="Zheng Q."/>
            <person name="Huang R."/>
            <person name="Yang H."/>
            <person name="Du X."/>
            <person name="Chen L."/>
            <person name="Yang M."/>
            <person name="Gaffney P.M."/>
            <person name="Wang S."/>
            <person name="Luo L."/>
            <person name="She Z."/>
            <person name="Ming Y."/>
            <person name="Huang W."/>
            <person name="Zhang S."/>
            <person name="Huang B."/>
            <person name="Zhang Y."/>
            <person name="Qu T."/>
            <person name="Ni P."/>
            <person name="Miao G."/>
            <person name="Wang J."/>
            <person name="Wang Q."/>
            <person name="Steinberg C.E."/>
            <person name="Wang H."/>
            <person name="Li N."/>
            <person name="Qian L."/>
            <person name="Zhang G."/>
            <person name="Li Y."/>
            <person name="Yang H."/>
            <person name="Liu X."/>
            <person name="Wang J."/>
            <person name="Yin Y."/>
            <person name="Wang J."/>
        </authorList>
    </citation>
    <scope>NUCLEOTIDE SEQUENCE [LARGE SCALE GENOMIC DNA]</scope>
    <source>
        <strain evidence="2">05x7-T-G4-1.051#20</strain>
    </source>
</reference>
<comment type="similarity">
    <text evidence="1">Belongs to the metallo-dependent hydrolases superfamily. TatD-type hydrolase family.</text>
</comment>
<dbReference type="Pfam" id="PF01026">
    <property type="entry name" value="TatD_DNase"/>
    <property type="match status" value="1"/>
</dbReference>
<proteinExistence type="inferred from homology"/>
<dbReference type="Gene3D" id="3.20.20.140">
    <property type="entry name" value="Metal-dependent hydrolases"/>
    <property type="match status" value="1"/>
</dbReference>
<dbReference type="GO" id="GO:0016788">
    <property type="term" value="F:hydrolase activity, acting on ester bonds"/>
    <property type="evidence" value="ECO:0007669"/>
    <property type="project" value="InterPro"/>
</dbReference>
<dbReference type="PANTHER" id="PTHR46363">
    <property type="entry name" value="DEOXYRIBONUCLEASE TATDN2-RELATED"/>
    <property type="match status" value="1"/>
</dbReference>
<dbReference type="OrthoDB" id="6142500at2759"/>
<dbReference type="AlphaFoldDB" id="K1QYL8"/>
<dbReference type="InParanoid" id="K1QYL8"/>
<dbReference type="InterPro" id="IPR001130">
    <property type="entry name" value="TatD-like"/>
</dbReference>
<dbReference type="HOGENOM" id="CLU_072410_0_0_1"/>
<evidence type="ECO:0000256" key="1">
    <source>
        <dbReference type="ARBA" id="ARBA00009275"/>
    </source>
</evidence>
<dbReference type="InterPro" id="IPR032466">
    <property type="entry name" value="Metal_Hydrolase"/>
</dbReference>
<sequence>MSRIQPRLHPTSLTVRGSCLPCLRIVMVSPNLPPMSVALLVHWRIISNLLQLFLPAGQRDVIPTMQELTYSGDSITPVIPSDIFSQVGLRFGDSHLHLDILLSRTSINDFDVLEATYGEREFQLDVAIANYVFPDHWECFREQANDPRIYLTFGIHPHVTSMEYSTVRLHELLREPGCVGLGEVGLDFTYSCRCNPRCRSSKACKREKLAHQRAFLRKVLPIAKEMDLTLVVHCRDPNTGCAAKEFLSILEDLHFTDLRIHRHCFTGNAVEAMTWMHRLPNVKFGFTSNLLRLSGAADVICAIPMSNVLLDSDAPYLTPTSRMNIYTPWALFPVARRIAELKGVALSDVLAQTLHNLKCLYRI</sequence>
<dbReference type="PANTHER" id="PTHR46363:SF1">
    <property type="entry name" value="DEOXYRIBONUCLEASE TATDN2-RELATED"/>
    <property type="match status" value="1"/>
</dbReference>
<organism evidence="2">
    <name type="scientific">Magallana gigas</name>
    <name type="common">Pacific oyster</name>
    <name type="synonym">Crassostrea gigas</name>
    <dbReference type="NCBI Taxonomy" id="29159"/>
    <lineage>
        <taxon>Eukaryota</taxon>
        <taxon>Metazoa</taxon>
        <taxon>Spiralia</taxon>
        <taxon>Lophotrochozoa</taxon>
        <taxon>Mollusca</taxon>
        <taxon>Bivalvia</taxon>
        <taxon>Autobranchia</taxon>
        <taxon>Pteriomorphia</taxon>
        <taxon>Ostreida</taxon>
        <taxon>Ostreoidea</taxon>
        <taxon>Ostreidae</taxon>
        <taxon>Magallana</taxon>
    </lineage>
</organism>
<name>K1QYL8_MAGGI</name>
<evidence type="ECO:0000313" key="2">
    <source>
        <dbReference type="EMBL" id="EKC26611.1"/>
    </source>
</evidence>
<accession>K1QYL8</accession>